<dbReference type="CDD" id="cd11338">
    <property type="entry name" value="AmyAc_CMD"/>
    <property type="match status" value="1"/>
</dbReference>
<organism evidence="5 6">
    <name type="scientific">Salipaludibacillus agaradhaerens</name>
    <name type="common">Bacillus agaradhaerens</name>
    <dbReference type="NCBI Taxonomy" id="76935"/>
    <lineage>
        <taxon>Bacteria</taxon>
        <taxon>Bacillati</taxon>
        <taxon>Bacillota</taxon>
        <taxon>Bacilli</taxon>
        <taxon>Bacillales</taxon>
        <taxon>Bacillaceae</taxon>
    </lineage>
</organism>
<dbReference type="InterPro" id="IPR013783">
    <property type="entry name" value="Ig-like_fold"/>
</dbReference>
<dbReference type="RefSeq" id="WP_257822395.1">
    <property type="nucleotide sequence ID" value="NZ_JABXYM010000001.1"/>
</dbReference>
<dbReference type="InterPro" id="IPR004185">
    <property type="entry name" value="Glyco_hydro_13_lg-like_dom"/>
</dbReference>
<dbReference type="Gene3D" id="2.60.40.10">
    <property type="entry name" value="Immunoglobulins"/>
    <property type="match status" value="1"/>
</dbReference>
<reference evidence="5" key="1">
    <citation type="submission" date="2020-06" db="EMBL/GenBank/DDBJ databases">
        <title>Insight into the genomes of haloalkaliphilic bacilli from Kenyan soda lakes.</title>
        <authorList>
            <person name="Mwirichia R."/>
            <person name="Villamizar G.C."/>
            <person name="Poehlein A."/>
            <person name="Mugweru J."/>
            <person name="Kipnyargis A."/>
            <person name="Kiplimo D."/>
            <person name="Orwa P."/>
            <person name="Daniel R."/>
        </authorList>
    </citation>
    <scope>NUCLEOTIDE SEQUENCE</scope>
    <source>
        <strain evidence="5">B1096_S55</strain>
    </source>
</reference>
<dbReference type="PANTHER" id="PTHR10357">
    <property type="entry name" value="ALPHA-AMYLASE FAMILY MEMBER"/>
    <property type="match status" value="1"/>
</dbReference>
<dbReference type="SUPFAM" id="SSF51445">
    <property type="entry name" value="(Trans)glycosidases"/>
    <property type="match status" value="1"/>
</dbReference>
<evidence type="ECO:0000256" key="3">
    <source>
        <dbReference type="ARBA" id="ARBA00023295"/>
    </source>
</evidence>
<keyword evidence="6" id="KW-1185">Reference proteome</keyword>
<evidence type="ECO:0000313" key="5">
    <source>
        <dbReference type="EMBL" id="MCR6098016.1"/>
    </source>
</evidence>
<dbReference type="GO" id="GO:0005975">
    <property type="term" value="P:carbohydrate metabolic process"/>
    <property type="evidence" value="ECO:0007669"/>
    <property type="project" value="InterPro"/>
</dbReference>
<dbReference type="Pfam" id="PF16657">
    <property type="entry name" value="Malt_amylase_C"/>
    <property type="match status" value="1"/>
</dbReference>
<evidence type="ECO:0000313" key="6">
    <source>
        <dbReference type="Proteomes" id="UP001057753"/>
    </source>
</evidence>
<dbReference type="InterPro" id="IPR017853">
    <property type="entry name" value="GH"/>
</dbReference>
<dbReference type="Gene3D" id="3.90.400.10">
    <property type="entry name" value="Oligo-1,6-glucosidase, Domain 2"/>
    <property type="match status" value="1"/>
</dbReference>
<dbReference type="Proteomes" id="UP001057753">
    <property type="component" value="Unassembled WGS sequence"/>
</dbReference>
<dbReference type="CDD" id="cd02857">
    <property type="entry name" value="E_set_CDase_PDE_N"/>
    <property type="match status" value="1"/>
</dbReference>
<evidence type="ECO:0000256" key="2">
    <source>
        <dbReference type="ARBA" id="ARBA00022801"/>
    </source>
</evidence>
<protein>
    <submittedName>
        <fullName evidence="5">Alpha-glycosidase</fullName>
    </submittedName>
</protein>
<evidence type="ECO:0000259" key="4">
    <source>
        <dbReference type="SMART" id="SM00642"/>
    </source>
</evidence>
<comment type="similarity">
    <text evidence="1">Belongs to the glycosyl hydrolase 13 family.</text>
</comment>
<evidence type="ECO:0000256" key="1">
    <source>
        <dbReference type="ARBA" id="ARBA00008061"/>
    </source>
</evidence>
<dbReference type="InterPro" id="IPR013780">
    <property type="entry name" value="Glyco_hydro_b"/>
</dbReference>
<dbReference type="InterPro" id="IPR045857">
    <property type="entry name" value="O16G_dom_2"/>
</dbReference>
<dbReference type="Gene3D" id="3.20.20.80">
    <property type="entry name" value="Glycosidases"/>
    <property type="match status" value="1"/>
</dbReference>
<dbReference type="Gene3D" id="2.60.40.1180">
    <property type="entry name" value="Golgi alpha-mannosidase II"/>
    <property type="match status" value="1"/>
</dbReference>
<dbReference type="GO" id="GO:0004553">
    <property type="term" value="F:hydrolase activity, hydrolyzing O-glycosyl compounds"/>
    <property type="evidence" value="ECO:0007669"/>
    <property type="project" value="InterPro"/>
</dbReference>
<dbReference type="AlphaFoldDB" id="A0A9Q4B481"/>
<gene>
    <name evidence="5" type="ORF">HXA33_15870</name>
</gene>
<dbReference type="Pfam" id="PF02903">
    <property type="entry name" value="Alpha-amylase_N"/>
    <property type="match status" value="1"/>
</dbReference>
<feature type="domain" description="Glycosyl hydrolase family 13 catalytic" evidence="4">
    <location>
        <begin position="138"/>
        <end position="496"/>
    </location>
</feature>
<sequence length="585" mass="68576">MLREAIYHRPKNNYAYAYDKDTLHIRIRVKKGDATNVYLIYGDPYEWNNGRWSNASKPMLLEGSDHLFDYWFIDMKPEFGRCRYGFELHSENERLIYGEGGFFNSTPNDINFYFCFPFLNEIDVFKAPKWVKNTVWYQIFPERFSNADPKLNPPNTLLWGSKDPSLTDFFGGDFQGIINNIDHLVKLGITGVYFNPIFKAATNHKYDTIDYFEIDPQFGDKKTFKKLVDTCHEHGIKVMLDAVFNHSGFYFAPFQDVLKNQEKSNYVDWFHLKKFPVTPLPEPNYDTFAFTHEMPKLNTENPEVKDYLLRVAKYWIEEFDIDGWRLDVANEVDHQFWREFRAIVKRIKPDAYILGEIWHDAIPWLQGDQFDAVMNYPFTNATLRYIAKGDINAEEFANQITRVLISYPKNANEVAFNLLGSHDTPRILTMCHENKDKLKLLFLFQLSFIGTPSIYYGDEIGLTGENDPDCRKCMEWDEAKQDQELLELVQRLISLRKEHAAFGNSGEFSILETNNETNHMTYSKKNAQETIIITINNSKNPINITIPFDFTNRKPTDLWNNKPLKETSKIELPPYGFSIIQVRNK</sequence>
<keyword evidence="3" id="KW-0326">Glycosidase</keyword>
<name>A0A9Q4B481_SALAG</name>
<dbReference type="SMART" id="SM00642">
    <property type="entry name" value="Aamy"/>
    <property type="match status" value="1"/>
</dbReference>
<dbReference type="Pfam" id="PF00128">
    <property type="entry name" value="Alpha-amylase"/>
    <property type="match status" value="1"/>
</dbReference>
<comment type="caution">
    <text evidence="5">The sequence shown here is derived from an EMBL/GenBank/DDBJ whole genome shotgun (WGS) entry which is preliminary data.</text>
</comment>
<dbReference type="InterPro" id="IPR032091">
    <property type="entry name" value="Malt_amylase-like_C"/>
</dbReference>
<dbReference type="EMBL" id="JABXYM010000001">
    <property type="protein sequence ID" value="MCR6098016.1"/>
    <property type="molecule type" value="Genomic_DNA"/>
</dbReference>
<dbReference type="SUPFAM" id="SSF51011">
    <property type="entry name" value="Glycosyl hydrolase domain"/>
    <property type="match status" value="1"/>
</dbReference>
<dbReference type="PANTHER" id="PTHR10357:SF210">
    <property type="entry name" value="MALTODEXTRIN GLUCOSIDASE"/>
    <property type="match status" value="1"/>
</dbReference>
<proteinExistence type="inferred from homology"/>
<keyword evidence="2" id="KW-0378">Hydrolase</keyword>
<dbReference type="InterPro" id="IPR006047">
    <property type="entry name" value="GH13_cat_dom"/>
</dbReference>
<accession>A0A9Q4B481</accession>